<evidence type="ECO:0000256" key="5">
    <source>
        <dbReference type="ARBA" id="ARBA00022989"/>
    </source>
</evidence>
<keyword evidence="10" id="KW-0966">Cell projection</keyword>
<accession>A0AAX0WVQ5</accession>
<comment type="caution">
    <text evidence="10">The sequence shown here is derived from an EMBL/GenBank/DDBJ whole genome shotgun (WGS) entry which is preliminary data.</text>
</comment>
<dbReference type="PANTHER" id="PTHR30329:SF20">
    <property type="entry name" value="EXPORTED PROTEIN"/>
    <property type="match status" value="1"/>
</dbReference>
<dbReference type="InterPro" id="IPR036737">
    <property type="entry name" value="OmpA-like_sf"/>
</dbReference>
<evidence type="ECO:0000259" key="9">
    <source>
        <dbReference type="PROSITE" id="PS51123"/>
    </source>
</evidence>
<sequence>MKKRKKRNEQHNDHHRWVVSYADFITLLFAFFVVMYAISSVNTSKYKSLSDGMKSAFNKKDEARALKSTKNIKDGVQTTPFQGPFHDGLDELNQALIELQDGNYKINRQKGWVELDIKSGALFDSGDADLKPEAFVKLMQLAAKLKKSSSIVAIEGYTDNVPIETPQFPSNWELSAMRAAVVGRTLNSFGIATDRILVTGYGEQYPVADNVTELGRSANRRVTIIIALNRNVLRLLNPALSEQAHGVVIGGKNIK</sequence>
<dbReference type="InterPro" id="IPR025713">
    <property type="entry name" value="MotB-like_N_dom"/>
</dbReference>
<keyword evidence="6 7" id="KW-0472">Membrane</keyword>
<comment type="similarity">
    <text evidence="2">Belongs to the MotB family.</text>
</comment>
<dbReference type="GeneID" id="98065565"/>
<evidence type="ECO:0000313" key="10">
    <source>
        <dbReference type="EMBL" id="PNL62080.1"/>
    </source>
</evidence>
<proteinExistence type="inferred from homology"/>
<dbReference type="GO" id="GO:0005886">
    <property type="term" value="C:plasma membrane"/>
    <property type="evidence" value="ECO:0007669"/>
    <property type="project" value="UniProtKB-SubCell"/>
</dbReference>
<keyword evidence="4 8" id="KW-0812">Transmembrane</keyword>
<gene>
    <name evidence="10" type="ORF">A6J39_013130</name>
</gene>
<protein>
    <submittedName>
        <fullName evidence="10">Flagellar motor protein MotD</fullName>
    </submittedName>
</protein>
<keyword evidence="11" id="KW-1185">Reference proteome</keyword>
<keyword evidence="10" id="KW-0969">Cilium</keyword>
<evidence type="ECO:0000256" key="3">
    <source>
        <dbReference type="ARBA" id="ARBA00022475"/>
    </source>
</evidence>
<evidence type="ECO:0000256" key="1">
    <source>
        <dbReference type="ARBA" id="ARBA00004162"/>
    </source>
</evidence>
<dbReference type="RefSeq" id="WP_058388744.1">
    <property type="nucleotide sequence ID" value="NZ_CAAAHR010000010.1"/>
</dbReference>
<dbReference type="InterPro" id="IPR006665">
    <property type="entry name" value="OmpA-like"/>
</dbReference>
<evidence type="ECO:0000313" key="11">
    <source>
        <dbReference type="Proteomes" id="UP000192511"/>
    </source>
</evidence>
<dbReference type="AlphaFoldDB" id="A0AAX0WVQ5"/>
<dbReference type="PROSITE" id="PS51123">
    <property type="entry name" value="OMPA_2"/>
    <property type="match status" value="1"/>
</dbReference>
<name>A0AAX0WVQ5_9GAMM</name>
<keyword evidence="10" id="KW-0282">Flagellum</keyword>
<feature type="transmembrane region" description="Helical" evidence="8">
    <location>
        <begin position="21"/>
        <end position="38"/>
    </location>
</feature>
<dbReference type="CDD" id="cd07185">
    <property type="entry name" value="OmpA_C-like"/>
    <property type="match status" value="1"/>
</dbReference>
<evidence type="ECO:0000256" key="4">
    <source>
        <dbReference type="ARBA" id="ARBA00022692"/>
    </source>
</evidence>
<comment type="subcellular location">
    <subcellularLocation>
        <location evidence="1">Cell membrane</location>
        <topology evidence="1">Single-pass membrane protein</topology>
    </subcellularLocation>
</comment>
<keyword evidence="5 8" id="KW-1133">Transmembrane helix</keyword>
<dbReference type="Pfam" id="PF13677">
    <property type="entry name" value="MotB_plug"/>
    <property type="match status" value="1"/>
</dbReference>
<reference evidence="10" key="1">
    <citation type="submission" date="2017-12" db="EMBL/GenBank/DDBJ databases">
        <title>FDA dAtabase for Regulatory Grade micrObial Sequences (FDA-ARGOS): Supporting development and validation of Infectious Disease Dx tests.</title>
        <authorList>
            <person name="Kerrigan L."/>
            <person name="Tallon L.J."/>
            <person name="Sadzewicz L."/>
            <person name="Sengamalay N."/>
            <person name="Ott S."/>
            <person name="Godinez A."/>
            <person name="Nagaraj S."/>
            <person name="Vavikolanu K."/>
            <person name="Vyas G."/>
            <person name="Nadendla S."/>
            <person name="Aluvathingal J."/>
            <person name="Sichtig H."/>
        </authorList>
    </citation>
    <scope>NUCLEOTIDE SEQUENCE [LARGE SCALE GENOMIC DNA]</scope>
    <source>
        <strain evidence="10">FDAARGOS_200</strain>
    </source>
</reference>
<dbReference type="SUPFAM" id="SSF103088">
    <property type="entry name" value="OmpA-like"/>
    <property type="match status" value="1"/>
</dbReference>
<evidence type="ECO:0000256" key="7">
    <source>
        <dbReference type="PROSITE-ProRule" id="PRU00473"/>
    </source>
</evidence>
<dbReference type="InterPro" id="IPR050330">
    <property type="entry name" value="Bact_OuterMem_StrucFunc"/>
</dbReference>
<organism evidence="10 11">
    <name type="scientific">Legionella anisa</name>
    <dbReference type="NCBI Taxonomy" id="28082"/>
    <lineage>
        <taxon>Bacteria</taxon>
        <taxon>Pseudomonadati</taxon>
        <taxon>Pseudomonadota</taxon>
        <taxon>Gammaproteobacteria</taxon>
        <taxon>Legionellales</taxon>
        <taxon>Legionellaceae</taxon>
        <taxon>Legionella</taxon>
    </lineage>
</organism>
<keyword evidence="3" id="KW-1003">Cell membrane</keyword>
<dbReference type="EMBL" id="NBTX02000004">
    <property type="protein sequence ID" value="PNL62080.1"/>
    <property type="molecule type" value="Genomic_DNA"/>
</dbReference>
<dbReference type="Pfam" id="PF00691">
    <property type="entry name" value="OmpA"/>
    <property type="match status" value="1"/>
</dbReference>
<feature type="domain" description="OmpA-like" evidence="9">
    <location>
        <begin position="110"/>
        <end position="230"/>
    </location>
</feature>
<evidence type="ECO:0000256" key="2">
    <source>
        <dbReference type="ARBA" id="ARBA00008914"/>
    </source>
</evidence>
<dbReference type="PANTHER" id="PTHR30329">
    <property type="entry name" value="STATOR ELEMENT OF FLAGELLAR MOTOR COMPLEX"/>
    <property type="match status" value="1"/>
</dbReference>
<evidence type="ECO:0000256" key="6">
    <source>
        <dbReference type="ARBA" id="ARBA00023136"/>
    </source>
</evidence>
<dbReference type="Proteomes" id="UP000192511">
    <property type="component" value="Unassembled WGS sequence"/>
</dbReference>
<evidence type="ECO:0000256" key="8">
    <source>
        <dbReference type="SAM" id="Phobius"/>
    </source>
</evidence>
<dbReference type="Gene3D" id="3.30.1330.60">
    <property type="entry name" value="OmpA-like domain"/>
    <property type="match status" value="1"/>
</dbReference>